<dbReference type="GO" id="GO:0007023">
    <property type="term" value="P:post-chaperonin tubulin folding pathway"/>
    <property type="evidence" value="ECO:0007669"/>
    <property type="project" value="InterPro"/>
</dbReference>
<keyword evidence="2" id="KW-0963">Cytoplasm</keyword>
<evidence type="ECO:0000256" key="4">
    <source>
        <dbReference type="ARBA" id="ARBA00025779"/>
    </source>
</evidence>
<dbReference type="STRING" id="205917.A0A4Y9YF50"/>
<dbReference type="InterPro" id="IPR000626">
    <property type="entry name" value="Ubiquitin-like_dom"/>
</dbReference>
<dbReference type="PANTHER" id="PTHR18916:SF85">
    <property type="entry name" value="TUBULIN-FOLDING COFACTOR B"/>
    <property type="match status" value="1"/>
</dbReference>
<dbReference type="GO" id="GO:0007021">
    <property type="term" value="P:tubulin complex assembly"/>
    <property type="evidence" value="ECO:0007669"/>
    <property type="project" value="InterPro"/>
</dbReference>
<dbReference type="SUPFAM" id="SSF74924">
    <property type="entry name" value="Cap-Gly domain"/>
    <property type="match status" value="1"/>
</dbReference>
<accession>A0A4Y9YF50</accession>
<dbReference type="PROSITE" id="PS50053">
    <property type="entry name" value="UBIQUITIN_2"/>
    <property type="match status" value="1"/>
</dbReference>
<dbReference type="AlphaFoldDB" id="A0A4Y9YF50"/>
<dbReference type="Gene3D" id="2.30.30.190">
    <property type="entry name" value="CAP Gly-rich-like domain"/>
    <property type="match status" value="1"/>
</dbReference>
<dbReference type="InterPro" id="IPR000938">
    <property type="entry name" value="CAP-Gly_domain"/>
</dbReference>
<dbReference type="GO" id="GO:0005829">
    <property type="term" value="C:cytosol"/>
    <property type="evidence" value="ECO:0007669"/>
    <property type="project" value="UniProtKB-ARBA"/>
</dbReference>
<evidence type="ECO:0008006" key="9">
    <source>
        <dbReference type="Google" id="ProtNLM"/>
    </source>
</evidence>
<proteinExistence type="inferred from homology"/>
<dbReference type="SMART" id="SM01052">
    <property type="entry name" value="CAP_GLY"/>
    <property type="match status" value="1"/>
</dbReference>
<dbReference type="InterPro" id="IPR036859">
    <property type="entry name" value="CAP-Gly_dom_sf"/>
</dbReference>
<dbReference type="SMART" id="SM00213">
    <property type="entry name" value="UBQ"/>
    <property type="match status" value="1"/>
</dbReference>
<dbReference type="GO" id="GO:0005938">
    <property type="term" value="C:cell cortex"/>
    <property type="evidence" value="ECO:0007669"/>
    <property type="project" value="TreeGrafter"/>
</dbReference>
<comment type="subcellular location">
    <subcellularLocation>
        <location evidence="1">Cytoplasm</location>
    </subcellularLocation>
</comment>
<dbReference type="PANTHER" id="PTHR18916">
    <property type="entry name" value="DYNACTIN 1-RELATED MICROTUBULE-BINDING"/>
    <property type="match status" value="1"/>
</dbReference>
<evidence type="ECO:0000313" key="8">
    <source>
        <dbReference type="Proteomes" id="UP000298327"/>
    </source>
</evidence>
<dbReference type="InterPro" id="IPR029071">
    <property type="entry name" value="Ubiquitin-like_domsf"/>
</dbReference>
<dbReference type="GO" id="GO:0035371">
    <property type="term" value="C:microtubule plus-end"/>
    <property type="evidence" value="ECO:0007669"/>
    <property type="project" value="TreeGrafter"/>
</dbReference>
<dbReference type="EMBL" id="SEOQ01000522">
    <property type="protein sequence ID" value="TFY61186.1"/>
    <property type="molecule type" value="Genomic_DNA"/>
</dbReference>
<keyword evidence="8" id="KW-1185">Reference proteome</keyword>
<feature type="domain" description="Ubiquitin-like" evidence="5">
    <location>
        <begin position="5"/>
        <end position="88"/>
    </location>
</feature>
<dbReference type="GO" id="GO:0043014">
    <property type="term" value="F:alpha-tubulin binding"/>
    <property type="evidence" value="ECO:0007669"/>
    <property type="project" value="InterPro"/>
</dbReference>
<dbReference type="FunFam" id="2.30.30.190:FF:000013">
    <property type="entry name" value="Tubulin-folding cofactor B"/>
    <property type="match status" value="1"/>
</dbReference>
<dbReference type="InterPro" id="IPR045172">
    <property type="entry name" value="TBCB_Ubl"/>
</dbReference>
<evidence type="ECO:0000259" key="5">
    <source>
        <dbReference type="PROSITE" id="PS50053"/>
    </source>
</evidence>
<keyword evidence="3" id="KW-0143">Chaperone</keyword>
<organism evidence="7 8">
    <name type="scientific">Dentipellis fragilis</name>
    <dbReference type="NCBI Taxonomy" id="205917"/>
    <lineage>
        <taxon>Eukaryota</taxon>
        <taxon>Fungi</taxon>
        <taxon>Dikarya</taxon>
        <taxon>Basidiomycota</taxon>
        <taxon>Agaricomycotina</taxon>
        <taxon>Agaricomycetes</taxon>
        <taxon>Russulales</taxon>
        <taxon>Hericiaceae</taxon>
        <taxon>Dentipellis</taxon>
    </lineage>
</organism>
<gene>
    <name evidence="7" type="ORF">EVG20_g7149</name>
</gene>
<comment type="caution">
    <text evidence="7">The sequence shown here is derived from an EMBL/GenBank/DDBJ whole genome shotgun (WGS) entry which is preliminary data.</text>
</comment>
<evidence type="ECO:0000313" key="7">
    <source>
        <dbReference type="EMBL" id="TFY61186.1"/>
    </source>
</evidence>
<dbReference type="Gene3D" id="3.10.20.90">
    <property type="entry name" value="Phosphatidylinositol 3-kinase Catalytic Subunit, Chain A, domain 1"/>
    <property type="match status" value="1"/>
</dbReference>
<dbReference type="CDD" id="cd01789">
    <property type="entry name" value="Ubl_TBCB"/>
    <property type="match status" value="1"/>
</dbReference>
<dbReference type="GO" id="GO:0051010">
    <property type="term" value="F:microtubule plus-end binding"/>
    <property type="evidence" value="ECO:0007669"/>
    <property type="project" value="TreeGrafter"/>
</dbReference>
<dbReference type="GO" id="GO:0005634">
    <property type="term" value="C:nucleus"/>
    <property type="evidence" value="ECO:0007669"/>
    <property type="project" value="TreeGrafter"/>
</dbReference>
<protein>
    <recommendedName>
        <fullName evidence="9">CAP-Gly domain-containing protein</fullName>
    </recommendedName>
</protein>
<dbReference type="Pfam" id="PF14560">
    <property type="entry name" value="Ubiquitin_2"/>
    <property type="match status" value="1"/>
</dbReference>
<dbReference type="OrthoDB" id="5295208at2759"/>
<evidence type="ECO:0000256" key="3">
    <source>
        <dbReference type="ARBA" id="ARBA00023186"/>
    </source>
</evidence>
<name>A0A4Y9YF50_9AGAM</name>
<sequence>MSGLVTVIVRSPDTRSERRYDLHTTVEQLKGKLELVTGIPVGNQRIAVHDAEDDARAVAVLDDDRKPLGFYGLRDWQILNVEDTNPSATFTGQLTDVSAVEKFEISDEQYAARQDSVLAYKQRNKVGRFAPKDEAKTVEVPNLEITVGSRCQVESTEEGFYKRGTVRFVGSTKFGSAGGVWVGVEYDEPIGKNDGSVQGERYFTCQPKYGVFVRPDKVEVGDFPVEEINFSEEEM</sequence>
<comment type="similarity">
    <text evidence="4">Belongs to the TBCB family.</text>
</comment>
<evidence type="ECO:0000259" key="6">
    <source>
        <dbReference type="PROSITE" id="PS50245"/>
    </source>
</evidence>
<dbReference type="Proteomes" id="UP000298327">
    <property type="component" value="Unassembled WGS sequence"/>
</dbReference>
<dbReference type="PROSITE" id="PS00845">
    <property type="entry name" value="CAP_GLY_1"/>
    <property type="match status" value="1"/>
</dbReference>
<evidence type="ECO:0000256" key="2">
    <source>
        <dbReference type="ARBA" id="ARBA00022490"/>
    </source>
</evidence>
<feature type="domain" description="CAP-Gly" evidence="6">
    <location>
        <begin position="179"/>
        <end position="214"/>
    </location>
</feature>
<evidence type="ECO:0000256" key="1">
    <source>
        <dbReference type="ARBA" id="ARBA00004496"/>
    </source>
</evidence>
<dbReference type="PROSITE" id="PS50245">
    <property type="entry name" value="CAP_GLY_2"/>
    <property type="match status" value="1"/>
</dbReference>
<dbReference type="GO" id="GO:0031122">
    <property type="term" value="P:cytoplasmic microtubule organization"/>
    <property type="evidence" value="ECO:0007669"/>
    <property type="project" value="TreeGrafter"/>
</dbReference>
<dbReference type="SUPFAM" id="SSF54236">
    <property type="entry name" value="Ubiquitin-like"/>
    <property type="match status" value="1"/>
</dbReference>
<reference evidence="7 8" key="1">
    <citation type="submission" date="2019-02" db="EMBL/GenBank/DDBJ databases">
        <title>Genome sequencing of the rare red list fungi Dentipellis fragilis.</title>
        <authorList>
            <person name="Buettner E."/>
            <person name="Kellner H."/>
        </authorList>
    </citation>
    <scope>NUCLEOTIDE SEQUENCE [LARGE SCALE GENOMIC DNA]</scope>
    <source>
        <strain evidence="7 8">DSM 105465</strain>
    </source>
</reference>
<dbReference type="Pfam" id="PF01302">
    <property type="entry name" value="CAP_GLY"/>
    <property type="match status" value="1"/>
</dbReference>